<dbReference type="GO" id="GO:0005814">
    <property type="term" value="C:centriole"/>
    <property type="evidence" value="ECO:0007669"/>
    <property type="project" value="TreeGrafter"/>
</dbReference>
<dbReference type="Proteomes" id="UP000694701">
    <property type="component" value="Unplaced"/>
</dbReference>
<accession>A0A8C2I9S9</accession>
<sequence>KWLLTSEKLQAVKLWITAGPREKFTAAELLKQRLDSGGGLLVMLREGGELKYDTNINFLLEELGKYYAVIRNVYHKYFHPKEALVSSGVLNREISRAAGLIDEENTGNDLQCLRALTFVYPYGATLNVMKPTGFFCLAVLGSCHMFSDQYLDKEENSRIMDVVFQWLTADSIPLNQTDAEDPEITDYTMLPDTGSLSERLRVCLREADENPPDFTSLFDMSLLKLHTNALPSVLEQELPPALFCVQVLQPAFRDLPPPKPDLSDLDETFPSEKVRLAQLSNKCEFLDGSNTVIVSSLSGF</sequence>
<evidence type="ECO:0000313" key="3">
    <source>
        <dbReference type="Ensembl" id="ENSCCRP00020076684.1"/>
    </source>
</evidence>
<evidence type="ECO:0000259" key="1">
    <source>
        <dbReference type="Pfam" id="PF23352"/>
    </source>
</evidence>
<feature type="domain" description="IFT52 GIFT" evidence="2">
    <location>
        <begin position="4"/>
        <end position="132"/>
    </location>
</feature>
<dbReference type="Pfam" id="PF23355">
    <property type="entry name" value="IFT52_GIFT"/>
    <property type="match status" value="2"/>
</dbReference>
<proteinExistence type="predicted"/>
<dbReference type="GO" id="GO:0030992">
    <property type="term" value="C:intraciliary transport particle B"/>
    <property type="evidence" value="ECO:0007669"/>
    <property type="project" value="TreeGrafter"/>
</dbReference>
<reference evidence="3" key="1">
    <citation type="submission" date="2025-08" db="UniProtKB">
        <authorList>
            <consortium name="Ensembl"/>
        </authorList>
    </citation>
    <scope>IDENTIFICATION</scope>
</reference>
<dbReference type="PANTHER" id="PTHR12969">
    <property type="entry name" value="NGD5/OSM-6/IFT52"/>
    <property type="match status" value="1"/>
</dbReference>
<dbReference type="Ensembl" id="ENSCCRT00020084069.1">
    <property type="protein sequence ID" value="ENSCCRP00020076684.1"/>
    <property type="gene ID" value="ENSCCRG00020035661.1"/>
</dbReference>
<dbReference type="GO" id="GO:0042073">
    <property type="term" value="P:intraciliary transport"/>
    <property type="evidence" value="ECO:0007669"/>
    <property type="project" value="TreeGrafter"/>
</dbReference>
<evidence type="ECO:0000259" key="2">
    <source>
        <dbReference type="Pfam" id="PF23355"/>
    </source>
</evidence>
<dbReference type="Pfam" id="PF23352">
    <property type="entry name" value="IFT52_central"/>
    <property type="match status" value="1"/>
</dbReference>
<evidence type="ECO:0000313" key="4">
    <source>
        <dbReference type="Proteomes" id="UP000694701"/>
    </source>
</evidence>
<dbReference type="InterPro" id="IPR039975">
    <property type="entry name" value="IFT52"/>
</dbReference>
<protein>
    <submittedName>
        <fullName evidence="3">Intraflagellar transport 52 homolog (Chlamydomonas)</fullName>
    </submittedName>
</protein>
<feature type="domain" description="IFT52 GIFT" evidence="2">
    <location>
        <begin position="137"/>
        <end position="180"/>
    </location>
</feature>
<feature type="domain" description="IFT52 central" evidence="1">
    <location>
        <begin position="196"/>
        <end position="236"/>
    </location>
</feature>
<dbReference type="PANTHER" id="PTHR12969:SF7">
    <property type="entry name" value="INTRAFLAGELLAR TRANSPORT PROTEIN 52 HOMOLOG"/>
    <property type="match status" value="1"/>
</dbReference>
<name>A0A8C2I9S9_CYPCA</name>
<organism evidence="3 4">
    <name type="scientific">Cyprinus carpio</name>
    <name type="common">Common carp</name>
    <dbReference type="NCBI Taxonomy" id="7962"/>
    <lineage>
        <taxon>Eukaryota</taxon>
        <taxon>Metazoa</taxon>
        <taxon>Chordata</taxon>
        <taxon>Craniata</taxon>
        <taxon>Vertebrata</taxon>
        <taxon>Euteleostomi</taxon>
        <taxon>Actinopterygii</taxon>
        <taxon>Neopterygii</taxon>
        <taxon>Teleostei</taxon>
        <taxon>Ostariophysi</taxon>
        <taxon>Cypriniformes</taxon>
        <taxon>Cyprinidae</taxon>
        <taxon>Cyprininae</taxon>
        <taxon>Cyprinus</taxon>
    </lineage>
</organism>
<dbReference type="InterPro" id="IPR055458">
    <property type="entry name" value="IFT52_GIFT"/>
</dbReference>
<dbReference type="InterPro" id="IPR055460">
    <property type="entry name" value="IFT52_central"/>
</dbReference>
<dbReference type="GO" id="GO:0005929">
    <property type="term" value="C:cilium"/>
    <property type="evidence" value="ECO:0007669"/>
    <property type="project" value="TreeGrafter"/>
</dbReference>
<dbReference type="AlphaFoldDB" id="A0A8C2I9S9"/>
<dbReference type="GO" id="GO:0060271">
    <property type="term" value="P:cilium assembly"/>
    <property type="evidence" value="ECO:0007669"/>
    <property type="project" value="TreeGrafter"/>
</dbReference>